<sequence length="61" mass="6818">MSQSSRRLLLPVLPGITSSPVPLYAVSTVRNWINLLHSVLSMHVPFSDEKSKPGEQRLYLA</sequence>
<evidence type="ECO:0000313" key="1">
    <source>
        <dbReference type="Proteomes" id="UP000887565"/>
    </source>
</evidence>
<reference evidence="2" key="1">
    <citation type="submission" date="2022-11" db="UniProtKB">
        <authorList>
            <consortium name="WormBaseParasite"/>
        </authorList>
    </citation>
    <scope>IDENTIFICATION</scope>
</reference>
<dbReference type="AlphaFoldDB" id="A0A915JW08"/>
<accession>A0A915JW08</accession>
<organism evidence="1 2">
    <name type="scientific">Romanomermis culicivorax</name>
    <name type="common">Nematode worm</name>
    <dbReference type="NCBI Taxonomy" id="13658"/>
    <lineage>
        <taxon>Eukaryota</taxon>
        <taxon>Metazoa</taxon>
        <taxon>Ecdysozoa</taxon>
        <taxon>Nematoda</taxon>
        <taxon>Enoplea</taxon>
        <taxon>Dorylaimia</taxon>
        <taxon>Mermithida</taxon>
        <taxon>Mermithoidea</taxon>
        <taxon>Mermithidae</taxon>
        <taxon>Romanomermis</taxon>
    </lineage>
</organism>
<name>A0A915JW08_ROMCU</name>
<dbReference type="Proteomes" id="UP000887565">
    <property type="component" value="Unplaced"/>
</dbReference>
<evidence type="ECO:0000313" key="2">
    <source>
        <dbReference type="WBParaSite" id="nRc.2.0.1.t30214-RA"/>
    </source>
</evidence>
<dbReference type="WBParaSite" id="nRc.2.0.1.t30214-RA">
    <property type="protein sequence ID" value="nRc.2.0.1.t30214-RA"/>
    <property type="gene ID" value="nRc.2.0.1.g30214"/>
</dbReference>
<protein>
    <submittedName>
        <fullName evidence="2">Uncharacterized protein</fullName>
    </submittedName>
</protein>
<proteinExistence type="predicted"/>
<keyword evidence="1" id="KW-1185">Reference proteome</keyword>